<sequence>MGNTLSCCLRPKVSRRRGLPRRSEDLSFSSDINEVMASKGAGQDRRNMSNTSARPIWGPSWLCGVVSGSCDDIYEAVSSISADQGREEQRPGRGIMVLPNARPKQSQRRVHCAERIDGEVVEVPVPTAVEPALWDLGACEGHDLQHISEQEMPKDTASDQPRASTFFLRKYQMNGETISFLPSRKT</sequence>
<reference evidence="1 2" key="1">
    <citation type="submission" date="2023-05" db="EMBL/GenBank/DDBJ databases">
        <title>B98-5 Cell Line De Novo Hybrid Assembly: An Optical Mapping Approach.</title>
        <authorList>
            <person name="Kananen K."/>
            <person name="Auerbach J.A."/>
            <person name="Kautto E."/>
            <person name="Blachly J.S."/>
        </authorList>
    </citation>
    <scope>NUCLEOTIDE SEQUENCE [LARGE SCALE GENOMIC DNA]</scope>
    <source>
        <strain evidence="1">B95-8</strain>
        <tissue evidence="1">Cell line</tissue>
    </source>
</reference>
<dbReference type="Proteomes" id="UP001266305">
    <property type="component" value="Unassembled WGS sequence"/>
</dbReference>
<proteinExistence type="predicted"/>
<protein>
    <submittedName>
        <fullName evidence="1">Uncharacterized protein</fullName>
    </submittedName>
</protein>
<accession>A0ABQ9TJJ8</accession>
<evidence type="ECO:0000313" key="1">
    <source>
        <dbReference type="EMBL" id="KAK2084896.1"/>
    </source>
</evidence>
<gene>
    <name evidence="1" type="ORF">P7K49_036196</name>
</gene>
<dbReference type="EMBL" id="JASSZA010000021">
    <property type="protein sequence ID" value="KAK2084896.1"/>
    <property type="molecule type" value="Genomic_DNA"/>
</dbReference>
<keyword evidence="2" id="KW-1185">Reference proteome</keyword>
<evidence type="ECO:0000313" key="2">
    <source>
        <dbReference type="Proteomes" id="UP001266305"/>
    </source>
</evidence>
<name>A0ABQ9TJJ8_SAGOE</name>
<organism evidence="1 2">
    <name type="scientific">Saguinus oedipus</name>
    <name type="common">Cotton-top tamarin</name>
    <name type="synonym">Oedipomidas oedipus</name>
    <dbReference type="NCBI Taxonomy" id="9490"/>
    <lineage>
        <taxon>Eukaryota</taxon>
        <taxon>Metazoa</taxon>
        <taxon>Chordata</taxon>
        <taxon>Craniata</taxon>
        <taxon>Vertebrata</taxon>
        <taxon>Euteleostomi</taxon>
        <taxon>Mammalia</taxon>
        <taxon>Eutheria</taxon>
        <taxon>Euarchontoglires</taxon>
        <taxon>Primates</taxon>
        <taxon>Haplorrhini</taxon>
        <taxon>Platyrrhini</taxon>
        <taxon>Cebidae</taxon>
        <taxon>Callitrichinae</taxon>
        <taxon>Saguinus</taxon>
    </lineage>
</organism>
<comment type="caution">
    <text evidence="1">The sequence shown here is derived from an EMBL/GenBank/DDBJ whole genome shotgun (WGS) entry which is preliminary data.</text>
</comment>